<accession>A0A8K0P5T5</accession>
<comment type="caution">
    <text evidence="7">The sequence shown here is derived from an EMBL/GenBank/DDBJ whole genome shotgun (WGS) entry which is preliminary data.</text>
</comment>
<evidence type="ECO:0000313" key="7">
    <source>
        <dbReference type="EMBL" id="KAG8231949.1"/>
    </source>
</evidence>
<evidence type="ECO:0000259" key="6">
    <source>
        <dbReference type="PROSITE" id="PS50850"/>
    </source>
</evidence>
<keyword evidence="4 5" id="KW-0472">Membrane</keyword>
<dbReference type="Gene3D" id="1.20.1250.20">
    <property type="entry name" value="MFS general substrate transporter like domains"/>
    <property type="match status" value="1"/>
</dbReference>
<dbReference type="PROSITE" id="PS50850">
    <property type="entry name" value="MFS"/>
    <property type="match status" value="1"/>
</dbReference>
<evidence type="ECO:0000256" key="4">
    <source>
        <dbReference type="ARBA" id="ARBA00023136"/>
    </source>
</evidence>
<protein>
    <recommendedName>
        <fullName evidence="6">Major facilitator superfamily (MFS) profile domain-containing protein</fullName>
    </recommendedName>
</protein>
<dbReference type="OrthoDB" id="430300at2759"/>
<dbReference type="AlphaFoldDB" id="A0A8K0P5T5"/>
<sequence>MRNFSEVDSLGSRKTKYATMPLPRIRNLRLYSVEPILFLVSFASILSDAPLQDLFLKKVCEGMPDISDDVCASLPQHPEAERLVQPKATILLMCKSLIETLLPAFAAFWVGPWSDRTRKRKPLLIAPLTGFAILYSMLAILSSIPSLPANYLLLASIPVGFTGGLVTVFTAVTCIIGDETEGNGRRRTLRLGLLQASFVLGLLPASLCSAALFQALNYSGVFLISGSFSFMALIIALYVTQDSPTLIAGGEAG</sequence>
<feature type="non-terminal residue" evidence="7">
    <location>
        <position position="1"/>
    </location>
</feature>
<keyword evidence="8" id="KW-1185">Reference proteome</keyword>
<feature type="domain" description="Major facilitator superfamily (MFS) profile" evidence="6">
    <location>
        <begin position="36"/>
        <end position="253"/>
    </location>
</feature>
<dbReference type="PANTHER" id="PTHR23507">
    <property type="entry name" value="ZGC:174356"/>
    <property type="match status" value="1"/>
</dbReference>
<dbReference type="GO" id="GO:0022857">
    <property type="term" value="F:transmembrane transporter activity"/>
    <property type="evidence" value="ECO:0007669"/>
    <property type="project" value="InterPro"/>
</dbReference>
<proteinExistence type="predicted"/>
<comment type="subcellular location">
    <subcellularLocation>
        <location evidence="1">Membrane</location>
        <topology evidence="1">Multi-pass membrane protein</topology>
    </subcellularLocation>
</comment>
<evidence type="ECO:0000256" key="5">
    <source>
        <dbReference type="SAM" id="Phobius"/>
    </source>
</evidence>
<dbReference type="Pfam" id="PF07690">
    <property type="entry name" value="MFS_1"/>
    <property type="match status" value="1"/>
</dbReference>
<evidence type="ECO:0000313" key="8">
    <source>
        <dbReference type="Proteomes" id="UP000792457"/>
    </source>
</evidence>
<evidence type="ECO:0000256" key="1">
    <source>
        <dbReference type="ARBA" id="ARBA00004141"/>
    </source>
</evidence>
<dbReference type="Proteomes" id="UP000792457">
    <property type="component" value="Unassembled WGS sequence"/>
</dbReference>
<feature type="transmembrane region" description="Helical" evidence="5">
    <location>
        <begin position="189"/>
        <end position="212"/>
    </location>
</feature>
<feature type="transmembrane region" description="Helical" evidence="5">
    <location>
        <begin position="151"/>
        <end position="177"/>
    </location>
</feature>
<organism evidence="7 8">
    <name type="scientific">Ladona fulva</name>
    <name type="common">Scarce chaser dragonfly</name>
    <name type="synonym">Libellula fulva</name>
    <dbReference type="NCBI Taxonomy" id="123851"/>
    <lineage>
        <taxon>Eukaryota</taxon>
        <taxon>Metazoa</taxon>
        <taxon>Ecdysozoa</taxon>
        <taxon>Arthropoda</taxon>
        <taxon>Hexapoda</taxon>
        <taxon>Insecta</taxon>
        <taxon>Pterygota</taxon>
        <taxon>Palaeoptera</taxon>
        <taxon>Odonata</taxon>
        <taxon>Epiprocta</taxon>
        <taxon>Anisoptera</taxon>
        <taxon>Libelluloidea</taxon>
        <taxon>Libellulidae</taxon>
        <taxon>Ladona</taxon>
    </lineage>
</organism>
<feature type="transmembrane region" description="Helical" evidence="5">
    <location>
        <begin position="218"/>
        <end position="239"/>
    </location>
</feature>
<feature type="transmembrane region" description="Helical" evidence="5">
    <location>
        <begin position="90"/>
        <end position="111"/>
    </location>
</feature>
<reference evidence="7" key="1">
    <citation type="submission" date="2013-04" db="EMBL/GenBank/DDBJ databases">
        <authorList>
            <person name="Qu J."/>
            <person name="Murali S.C."/>
            <person name="Bandaranaike D."/>
            <person name="Bellair M."/>
            <person name="Blankenburg K."/>
            <person name="Chao H."/>
            <person name="Dinh H."/>
            <person name="Doddapaneni H."/>
            <person name="Downs B."/>
            <person name="Dugan-Rocha S."/>
            <person name="Elkadiri S."/>
            <person name="Gnanaolivu R.D."/>
            <person name="Hernandez B."/>
            <person name="Javaid M."/>
            <person name="Jayaseelan J.C."/>
            <person name="Lee S."/>
            <person name="Li M."/>
            <person name="Ming W."/>
            <person name="Munidasa M."/>
            <person name="Muniz J."/>
            <person name="Nguyen L."/>
            <person name="Ongeri F."/>
            <person name="Osuji N."/>
            <person name="Pu L.-L."/>
            <person name="Puazo M."/>
            <person name="Qu C."/>
            <person name="Quiroz J."/>
            <person name="Raj R."/>
            <person name="Weissenberger G."/>
            <person name="Xin Y."/>
            <person name="Zou X."/>
            <person name="Han Y."/>
            <person name="Richards S."/>
            <person name="Worley K."/>
            <person name="Muzny D."/>
            <person name="Gibbs R."/>
        </authorList>
    </citation>
    <scope>NUCLEOTIDE SEQUENCE</scope>
    <source>
        <strain evidence="7">Sampled in the wild</strain>
    </source>
</reference>
<gene>
    <name evidence="7" type="ORF">J437_LFUL008869</name>
</gene>
<dbReference type="InterPro" id="IPR020846">
    <property type="entry name" value="MFS_dom"/>
</dbReference>
<dbReference type="PANTHER" id="PTHR23507:SF39">
    <property type="entry name" value="GH23453P-RELATED"/>
    <property type="match status" value="1"/>
</dbReference>
<keyword evidence="3 5" id="KW-1133">Transmembrane helix</keyword>
<keyword evidence="2 5" id="KW-0812">Transmembrane</keyword>
<dbReference type="EMBL" id="KZ308584">
    <property type="protein sequence ID" value="KAG8231949.1"/>
    <property type="molecule type" value="Genomic_DNA"/>
</dbReference>
<evidence type="ECO:0000256" key="2">
    <source>
        <dbReference type="ARBA" id="ARBA00022692"/>
    </source>
</evidence>
<name>A0A8K0P5T5_LADFU</name>
<dbReference type="InterPro" id="IPR036259">
    <property type="entry name" value="MFS_trans_sf"/>
</dbReference>
<feature type="transmembrane region" description="Helical" evidence="5">
    <location>
        <begin position="123"/>
        <end position="145"/>
    </location>
</feature>
<reference evidence="7" key="2">
    <citation type="submission" date="2017-10" db="EMBL/GenBank/DDBJ databases">
        <title>Ladona fulva Genome sequencing and assembly.</title>
        <authorList>
            <person name="Murali S."/>
            <person name="Richards S."/>
            <person name="Bandaranaike D."/>
            <person name="Bellair M."/>
            <person name="Blankenburg K."/>
            <person name="Chao H."/>
            <person name="Dinh H."/>
            <person name="Doddapaneni H."/>
            <person name="Dugan-Rocha S."/>
            <person name="Elkadiri S."/>
            <person name="Gnanaolivu R."/>
            <person name="Hernandez B."/>
            <person name="Skinner E."/>
            <person name="Javaid M."/>
            <person name="Lee S."/>
            <person name="Li M."/>
            <person name="Ming W."/>
            <person name="Munidasa M."/>
            <person name="Muniz J."/>
            <person name="Nguyen L."/>
            <person name="Hughes D."/>
            <person name="Osuji N."/>
            <person name="Pu L.-L."/>
            <person name="Puazo M."/>
            <person name="Qu C."/>
            <person name="Quiroz J."/>
            <person name="Raj R."/>
            <person name="Weissenberger G."/>
            <person name="Xin Y."/>
            <person name="Zou X."/>
            <person name="Han Y."/>
            <person name="Worley K."/>
            <person name="Muzny D."/>
            <person name="Gibbs R."/>
        </authorList>
    </citation>
    <scope>NUCLEOTIDE SEQUENCE</scope>
    <source>
        <strain evidence="7">Sampled in the wild</strain>
    </source>
</reference>
<dbReference type="GO" id="GO:0016020">
    <property type="term" value="C:membrane"/>
    <property type="evidence" value="ECO:0007669"/>
    <property type="project" value="UniProtKB-SubCell"/>
</dbReference>
<dbReference type="InterPro" id="IPR011701">
    <property type="entry name" value="MFS"/>
</dbReference>
<evidence type="ECO:0000256" key="3">
    <source>
        <dbReference type="ARBA" id="ARBA00022989"/>
    </source>
</evidence>
<dbReference type="SUPFAM" id="SSF103473">
    <property type="entry name" value="MFS general substrate transporter"/>
    <property type="match status" value="1"/>
</dbReference>